<protein>
    <recommendedName>
        <fullName evidence="4">Murein L,D-transpeptidase catalytic domain family protein</fullName>
    </recommendedName>
</protein>
<dbReference type="EMBL" id="JACIJR010000004">
    <property type="protein sequence ID" value="MBB5729630.1"/>
    <property type="molecule type" value="Genomic_DNA"/>
</dbReference>
<feature type="chain" id="PRO_5030730824" description="Murein L,D-transpeptidase catalytic domain family protein" evidence="1">
    <location>
        <begin position="30"/>
        <end position="231"/>
    </location>
</feature>
<comment type="caution">
    <text evidence="2">The sequence shown here is derived from an EMBL/GenBank/DDBJ whole genome shotgun (WGS) entry which is preliminary data.</text>
</comment>
<accession>A0A7W9BT51</accession>
<reference evidence="2 3" key="1">
    <citation type="submission" date="2020-08" db="EMBL/GenBank/DDBJ databases">
        <title>Genomic Encyclopedia of Type Strains, Phase IV (KMG-IV): sequencing the most valuable type-strain genomes for metagenomic binning, comparative biology and taxonomic classification.</title>
        <authorList>
            <person name="Goeker M."/>
        </authorList>
    </citation>
    <scope>NUCLEOTIDE SEQUENCE [LARGE SCALE GENOMIC DNA]</scope>
    <source>
        <strain evidence="2 3">DSM 103336</strain>
    </source>
</reference>
<keyword evidence="3" id="KW-1185">Reference proteome</keyword>
<dbReference type="Proteomes" id="UP000546701">
    <property type="component" value="Unassembled WGS sequence"/>
</dbReference>
<dbReference type="PROSITE" id="PS51318">
    <property type="entry name" value="TAT"/>
    <property type="match status" value="1"/>
</dbReference>
<evidence type="ECO:0000313" key="3">
    <source>
        <dbReference type="Proteomes" id="UP000546701"/>
    </source>
</evidence>
<dbReference type="Pfam" id="PF13645">
    <property type="entry name" value="YkuD_2"/>
    <property type="match status" value="1"/>
</dbReference>
<evidence type="ECO:0000256" key="1">
    <source>
        <dbReference type="SAM" id="SignalP"/>
    </source>
</evidence>
<dbReference type="OrthoDB" id="9815195at2"/>
<feature type="signal peptide" evidence="1">
    <location>
        <begin position="1"/>
        <end position="29"/>
    </location>
</feature>
<dbReference type="RefSeq" id="WP_157175753.1">
    <property type="nucleotide sequence ID" value="NZ_BMJP01000001.1"/>
</dbReference>
<dbReference type="InterPro" id="IPR006311">
    <property type="entry name" value="TAT_signal"/>
</dbReference>
<dbReference type="InterPro" id="IPR032676">
    <property type="entry name" value="YkuD_2"/>
</dbReference>
<proteinExistence type="predicted"/>
<dbReference type="PANTHER" id="PTHR38477:SF1">
    <property type="entry name" value="MUREIN L,D-TRANSPEPTIDASE CATALYTIC DOMAIN FAMILY PROTEIN"/>
    <property type="match status" value="1"/>
</dbReference>
<dbReference type="AlphaFoldDB" id="A0A7W9BT51"/>
<evidence type="ECO:0008006" key="4">
    <source>
        <dbReference type="Google" id="ProtNLM"/>
    </source>
</evidence>
<name>A0A7W9BT51_9SPHN</name>
<gene>
    <name evidence="2" type="ORF">FHS99_002115</name>
</gene>
<sequence length="231" mass="24429">MNDISSIRLSRRGFTTGLACFGAAIPAMAATPRIGTAEAPLPDEDPIDPTRARGSVIAPVGAGVPPALMAKALAAMQVHNRRLWSRDVIAIADFGLPSANPRFHLVDVLNGRTTTLLVSHGKGSDPAHSGMLKRFSGVIGSEATSRGAYLTADPYVGQHGRSRRLEGLDPDNRTALERAIVIHSAWYVAPDVVAKQGMCGRSQGCFAVSPADLDQVLTRLGPGRLLYADRA</sequence>
<organism evidence="2 3">
    <name type="scientific">Sphingomonas prati</name>
    <dbReference type="NCBI Taxonomy" id="1843237"/>
    <lineage>
        <taxon>Bacteria</taxon>
        <taxon>Pseudomonadati</taxon>
        <taxon>Pseudomonadota</taxon>
        <taxon>Alphaproteobacteria</taxon>
        <taxon>Sphingomonadales</taxon>
        <taxon>Sphingomonadaceae</taxon>
        <taxon>Sphingomonas</taxon>
    </lineage>
</organism>
<keyword evidence="1" id="KW-0732">Signal</keyword>
<dbReference type="PANTHER" id="PTHR38477">
    <property type="entry name" value="HYPOTHETICAL EXPORTED PROTEIN"/>
    <property type="match status" value="1"/>
</dbReference>
<evidence type="ECO:0000313" key="2">
    <source>
        <dbReference type="EMBL" id="MBB5729630.1"/>
    </source>
</evidence>